<dbReference type="PANTHER" id="PTHR19963:SF30">
    <property type="entry name" value="ENDONUCLEASE_EXONUCLEASE_PHOSPHATASE DOMAIN-CONTAINING PROTEIN"/>
    <property type="match status" value="1"/>
</dbReference>
<feature type="region of interest" description="Disordered" evidence="2">
    <location>
        <begin position="26"/>
        <end position="78"/>
    </location>
</feature>
<dbReference type="SUPFAM" id="SSF57756">
    <property type="entry name" value="Retrovirus zinc finger-like domains"/>
    <property type="match status" value="1"/>
</dbReference>
<dbReference type="GO" id="GO:0003676">
    <property type="term" value="F:nucleic acid binding"/>
    <property type="evidence" value="ECO:0007669"/>
    <property type="project" value="InterPro"/>
</dbReference>
<dbReference type="PROSITE" id="PS50158">
    <property type="entry name" value="ZF_CCHC"/>
    <property type="match status" value="1"/>
</dbReference>
<evidence type="ECO:0000256" key="2">
    <source>
        <dbReference type="SAM" id="MobiDB-lite"/>
    </source>
</evidence>
<evidence type="ECO:0000256" key="1">
    <source>
        <dbReference type="PROSITE-ProRule" id="PRU00047"/>
    </source>
</evidence>
<sequence>MKSIVELRAQISSMKQSLGRTVDKMGVKSKAPIDSNSHDRREHRWGYNDCPDHVTYRKGQGRHNTDSNAKRKQKQPVTVKAATYDGTTSWIDYRSHFEACARINDWSHYEKGLHLAVALRGQAQGILGDLAVSQQQDFFSLINSLEERFSPPDQIELYSAQLLERKQKASETLPELGKAGSRLVNLAYTTVPSDVRETLAKQQFIEALSDSGMRIRIKQARPRNLMVATRLAVELEAYNRCEKQYRDGRNFLRAVTTDTGANIGEAAQADSKKTPNKESSGTVSLLRDIQKKLADVQIMKEKKDRKVASSTNSRASGQACFYCKKEGHLRPDCPKLKKTQQSRPTNQQLSE</sequence>
<dbReference type="OrthoDB" id="116078at2759"/>
<feature type="region of interest" description="Disordered" evidence="2">
    <location>
        <begin position="328"/>
        <end position="351"/>
    </location>
</feature>
<dbReference type="GO" id="GO:0008270">
    <property type="term" value="F:zinc ion binding"/>
    <property type="evidence" value="ECO:0007669"/>
    <property type="project" value="UniProtKB-KW"/>
</dbReference>
<evidence type="ECO:0000313" key="5">
    <source>
        <dbReference type="Proteomes" id="UP000242188"/>
    </source>
</evidence>
<keyword evidence="1" id="KW-0863">Zinc-finger</keyword>
<evidence type="ECO:0000259" key="3">
    <source>
        <dbReference type="PROSITE" id="PS50158"/>
    </source>
</evidence>
<dbReference type="PANTHER" id="PTHR19963">
    <property type="entry name" value="CCHC-TYPE DOMAIN-CONTAINING PROTEIN"/>
    <property type="match status" value="1"/>
</dbReference>
<keyword evidence="1" id="KW-0479">Metal-binding</keyword>
<dbReference type="Gene3D" id="4.10.60.10">
    <property type="entry name" value="Zinc finger, CCHC-type"/>
    <property type="match status" value="1"/>
</dbReference>
<proteinExistence type="predicted"/>
<feature type="compositionally biased region" description="Polar residues" evidence="2">
    <location>
        <begin position="339"/>
        <end position="351"/>
    </location>
</feature>
<dbReference type="AlphaFoldDB" id="A0A210QG43"/>
<feature type="domain" description="CCHC-type" evidence="3">
    <location>
        <begin position="320"/>
        <end position="335"/>
    </location>
</feature>
<dbReference type="STRING" id="6573.A0A210QG43"/>
<accession>A0A210QG43</accession>
<organism evidence="4 5">
    <name type="scientific">Mizuhopecten yessoensis</name>
    <name type="common">Japanese scallop</name>
    <name type="synonym">Patinopecten yessoensis</name>
    <dbReference type="NCBI Taxonomy" id="6573"/>
    <lineage>
        <taxon>Eukaryota</taxon>
        <taxon>Metazoa</taxon>
        <taxon>Spiralia</taxon>
        <taxon>Lophotrochozoa</taxon>
        <taxon>Mollusca</taxon>
        <taxon>Bivalvia</taxon>
        <taxon>Autobranchia</taxon>
        <taxon>Pteriomorphia</taxon>
        <taxon>Pectinida</taxon>
        <taxon>Pectinoidea</taxon>
        <taxon>Pectinidae</taxon>
        <taxon>Mizuhopecten</taxon>
    </lineage>
</organism>
<dbReference type="InterPro" id="IPR001878">
    <property type="entry name" value="Znf_CCHC"/>
</dbReference>
<evidence type="ECO:0000313" key="4">
    <source>
        <dbReference type="EMBL" id="OWF47727.1"/>
    </source>
</evidence>
<dbReference type="InterPro" id="IPR036875">
    <property type="entry name" value="Znf_CCHC_sf"/>
</dbReference>
<dbReference type="Pfam" id="PF00098">
    <property type="entry name" value="zf-CCHC"/>
    <property type="match status" value="1"/>
</dbReference>
<name>A0A210QG43_MIZYE</name>
<dbReference type="EMBL" id="NEDP02003803">
    <property type="protein sequence ID" value="OWF47727.1"/>
    <property type="molecule type" value="Genomic_DNA"/>
</dbReference>
<feature type="region of interest" description="Disordered" evidence="2">
    <location>
        <begin position="265"/>
        <end position="284"/>
    </location>
</feature>
<dbReference type="SMART" id="SM00343">
    <property type="entry name" value="ZnF_C2HC"/>
    <property type="match status" value="1"/>
</dbReference>
<keyword evidence="1" id="KW-0862">Zinc</keyword>
<feature type="compositionally biased region" description="Basic and acidic residues" evidence="2">
    <location>
        <begin position="36"/>
        <end position="55"/>
    </location>
</feature>
<dbReference type="Proteomes" id="UP000242188">
    <property type="component" value="Unassembled WGS sequence"/>
</dbReference>
<protein>
    <recommendedName>
        <fullName evidence="3">CCHC-type domain-containing protein</fullName>
    </recommendedName>
</protein>
<gene>
    <name evidence="4" type="ORF">KP79_PYT26157</name>
</gene>
<comment type="caution">
    <text evidence="4">The sequence shown here is derived from an EMBL/GenBank/DDBJ whole genome shotgun (WGS) entry which is preliminary data.</text>
</comment>
<reference evidence="4 5" key="1">
    <citation type="journal article" date="2017" name="Nat. Ecol. Evol.">
        <title>Scallop genome provides insights into evolution of bilaterian karyotype and development.</title>
        <authorList>
            <person name="Wang S."/>
            <person name="Zhang J."/>
            <person name="Jiao W."/>
            <person name="Li J."/>
            <person name="Xun X."/>
            <person name="Sun Y."/>
            <person name="Guo X."/>
            <person name="Huan P."/>
            <person name="Dong B."/>
            <person name="Zhang L."/>
            <person name="Hu X."/>
            <person name="Sun X."/>
            <person name="Wang J."/>
            <person name="Zhao C."/>
            <person name="Wang Y."/>
            <person name="Wang D."/>
            <person name="Huang X."/>
            <person name="Wang R."/>
            <person name="Lv J."/>
            <person name="Li Y."/>
            <person name="Zhang Z."/>
            <person name="Liu B."/>
            <person name="Lu W."/>
            <person name="Hui Y."/>
            <person name="Liang J."/>
            <person name="Zhou Z."/>
            <person name="Hou R."/>
            <person name="Li X."/>
            <person name="Liu Y."/>
            <person name="Li H."/>
            <person name="Ning X."/>
            <person name="Lin Y."/>
            <person name="Zhao L."/>
            <person name="Xing Q."/>
            <person name="Dou J."/>
            <person name="Li Y."/>
            <person name="Mao J."/>
            <person name="Guo H."/>
            <person name="Dou H."/>
            <person name="Li T."/>
            <person name="Mu C."/>
            <person name="Jiang W."/>
            <person name="Fu Q."/>
            <person name="Fu X."/>
            <person name="Miao Y."/>
            <person name="Liu J."/>
            <person name="Yu Q."/>
            <person name="Li R."/>
            <person name="Liao H."/>
            <person name="Li X."/>
            <person name="Kong Y."/>
            <person name="Jiang Z."/>
            <person name="Chourrout D."/>
            <person name="Li R."/>
            <person name="Bao Z."/>
        </authorList>
    </citation>
    <scope>NUCLEOTIDE SEQUENCE [LARGE SCALE GENOMIC DNA]</scope>
    <source>
        <strain evidence="4 5">PY_sf001</strain>
    </source>
</reference>
<keyword evidence="5" id="KW-1185">Reference proteome</keyword>